<feature type="transmembrane region" description="Helical" evidence="7">
    <location>
        <begin position="365"/>
        <end position="389"/>
    </location>
</feature>
<evidence type="ECO:0000256" key="4">
    <source>
        <dbReference type="ARBA" id="ARBA00022692"/>
    </source>
</evidence>
<feature type="transmembrane region" description="Helical" evidence="7">
    <location>
        <begin position="211"/>
        <end position="232"/>
    </location>
</feature>
<dbReference type="Pfam" id="PF03176">
    <property type="entry name" value="MMPL"/>
    <property type="match status" value="2"/>
</dbReference>
<reference evidence="9 10" key="1">
    <citation type="journal article" date="2021" name="Sci. Rep.">
        <title>Phenotypic and genomic hallmarks of a novel, potentially pathogenic rapidly growing Mycobacterium species related to the Mycobacterium fortuitum complex.</title>
        <authorList>
            <person name="Gharbi R."/>
            <person name="Khanna V."/>
            <person name="Frigui W."/>
            <person name="Mhenni B."/>
            <person name="Brosch R."/>
            <person name="Mardassi H."/>
        </authorList>
    </citation>
    <scope>NUCLEOTIDE SEQUENCE [LARGE SCALE GENOMIC DNA]</scope>
    <source>
        <strain evidence="9 10">TNTM28</strain>
    </source>
</reference>
<keyword evidence="5 7" id="KW-1133">Transmembrane helix</keyword>
<feature type="transmembrane region" description="Helical" evidence="7">
    <location>
        <begin position="760"/>
        <end position="779"/>
    </location>
</feature>
<feature type="transmembrane region" description="Helical" evidence="7">
    <location>
        <begin position="817"/>
        <end position="837"/>
    </location>
</feature>
<evidence type="ECO:0000256" key="7">
    <source>
        <dbReference type="SAM" id="Phobius"/>
    </source>
</evidence>
<name>A0ABS6KUJ5_9MYCO</name>
<keyword evidence="10" id="KW-1185">Reference proteome</keyword>
<feature type="transmembrane region" description="Helical" evidence="7">
    <location>
        <begin position="12"/>
        <end position="31"/>
    </location>
</feature>
<gene>
    <name evidence="9" type="ORF">FR943_26280</name>
</gene>
<dbReference type="InterPro" id="IPR050545">
    <property type="entry name" value="Mycobact_MmpL"/>
</dbReference>
<comment type="subcellular location">
    <subcellularLocation>
        <location evidence="1">Cell membrane</location>
        <topology evidence="1">Multi-pass membrane protein</topology>
    </subcellularLocation>
</comment>
<feature type="transmembrane region" description="Helical" evidence="7">
    <location>
        <begin position="185"/>
        <end position="204"/>
    </location>
</feature>
<keyword evidence="6 7" id="KW-0472">Membrane</keyword>
<evidence type="ECO:0000256" key="5">
    <source>
        <dbReference type="ARBA" id="ARBA00022989"/>
    </source>
</evidence>
<evidence type="ECO:0000256" key="6">
    <source>
        <dbReference type="ARBA" id="ARBA00023136"/>
    </source>
</evidence>
<comment type="similarity">
    <text evidence="2">Belongs to the resistance-nodulation-cell division (RND) (TC 2.A.6) family. MmpL subfamily.</text>
</comment>
<dbReference type="PANTHER" id="PTHR33406">
    <property type="entry name" value="MEMBRANE PROTEIN MJ1562-RELATED"/>
    <property type="match status" value="1"/>
</dbReference>
<feature type="transmembrane region" description="Helical" evidence="7">
    <location>
        <begin position="320"/>
        <end position="344"/>
    </location>
</feature>
<feature type="domain" description="Membrane transport protein MMPL" evidence="8">
    <location>
        <begin position="612"/>
        <end position="933"/>
    </location>
</feature>
<evidence type="ECO:0000313" key="9">
    <source>
        <dbReference type="EMBL" id="MBU9767328.1"/>
    </source>
</evidence>
<protein>
    <submittedName>
        <fullName evidence="9">RND family transporter</fullName>
    </submittedName>
</protein>
<feature type="transmembrane region" description="Helical" evidence="7">
    <location>
        <begin position="287"/>
        <end position="308"/>
    </location>
</feature>
<dbReference type="PANTHER" id="PTHR33406:SF6">
    <property type="entry name" value="MEMBRANE PROTEIN YDGH-RELATED"/>
    <property type="match status" value="1"/>
</dbReference>
<evidence type="ECO:0000256" key="3">
    <source>
        <dbReference type="ARBA" id="ARBA00022475"/>
    </source>
</evidence>
<feature type="transmembrane region" description="Helical" evidence="7">
    <location>
        <begin position="858"/>
        <end position="888"/>
    </location>
</feature>
<evidence type="ECO:0000313" key="10">
    <source>
        <dbReference type="Proteomes" id="UP000812982"/>
    </source>
</evidence>
<feature type="transmembrane region" description="Helical" evidence="7">
    <location>
        <begin position="786"/>
        <end position="811"/>
    </location>
</feature>
<evidence type="ECO:0000259" key="8">
    <source>
        <dbReference type="Pfam" id="PF03176"/>
    </source>
</evidence>
<proteinExistence type="inferred from homology"/>
<feature type="domain" description="Membrane transport protein MMPL" evidence="8">
    <location>
        <begin position="45"/>
        <end position="373"/>
    </location>
</feature>
<feature type="transmembrane region" description="Helical" evidence="7">
    <location>
        <begin position="244"/>
        <end position="266"/>
    </location>
</feature>
<keyword evidence="4 7" id="KW-0812">Transmembrane</keyword>
<evidence type="ECO:0000256" key="1">
    <source>
        <dbReference type="ARBA" id="ARBA00004651"/>
    </source>
</evidence>
<organism evidence="9 10">
    <name type="scientific">[Mycobacterium] fortunisiensis</name>
    <dbReference type="NCBI Taxonomy" id="2600579"/>
    <lineage>
        <taxon>Bacteria</taxon>
        <taxon>Bacillati</taxon>
        <taxon>Actinomycetota</taxon>
        <taxon>Actinomycetes</taxon>
        <taxon>Mycobacteriales</taxon>
        <taxon>Mycobacteriaceae</taxon>
        <taxon>Mycolicibacterium</taxon>
    </lineage>
</organism>
<keyword evidence="3" id="KW-1003">Cell membrane</keyword>
<feature type="transmembrane region" description="Helical" evidence="7">
    <location>
        <begin position="894"/>
        <end position="917"/>
    </location>
</feature>
<comment type="caution">
    <text evidence="9">The sequence shown here is derived from an EMBL/GenBank/DDBJ whole genome shotgun (WGS) entry which is preliminary data.</text>
</comment>
<sequence length="957" mass="100056">MLESIARTASRYALLVMAVWAALAGVGNLAVPQLEHVVKEQSRAFFPTDSGATEAAHRMGLWFGDSDSNNIAYVVLDADRPLGQADRGYYRGLADRLRTTTPGVESVMDLWDDPAAAAVFESRDHRAAYLMVRLSGQLGSSTATDAVAGLRAAVDAAQPPAGLRTHVTGPGPSLVDEFAALDAQLARITVLTVGLIAALLLFVYRSPITAAVPLASVGLALGTARPVVALLGEHGVIEVSVFSVALMSAMVLGAGTDYGIFLLGRYHENRRVGMTPPDALADAYRRVAPVIVGSSATIATALFCLSFAKVSFLRSAGIPSGIGILAAMLGALTLTPALIGWFSRRGRLEPRASTLGRRWRRIGTAVARWPGPILVVAVGALIVCALPLLDAKITFAELAAQPATTESSRGYQAVRSRFPDNRLLPEIVSIQTDHDLRTPAGLITIERVTRKILDVRGVRTVQSASRPAGTPVRQGTLTYQAGQIGEQLSGTAQSALDGMNSVDTVLATVGQLDAALAGMQRGLTGAVDGLNRVGAGAHDIGAGMTGLQGNLREVSGYADPLRQFVNGTPGCADNPICAAVQKIVTPLDDAVGATGTLAGGAGALREGAAGATTALDGTAQNMATMRTALSQLRGLTATLRSSLDAVGPQMQQLTGYLRQLSTDFAGSSEGGFYLPPRTFDDPQYRRVMTMMFSPDGHATRLLVYGDGESWGRDGAERSAEIRIAADEALKDTPLAASGSVDLTGVGTATAELITYVQHDFTLLVIATLILIFVIVAGMLRSPVAGIVVLATVTISYASALGTSAAIWQHLVGQPLHWAVPALAFIALVAVGADYNLLLAMRLRDEARAGVRTATIRAFAGTGSVVTIAGIVFGLTMFAMLGASVVTIAQVGSTIGIGLLIDTLLVRTFVVPPIAVLLGRWFWWPARHDGGAVWVHGLGLGKGDDRPERIHDRTATAG</sequence>
<dbReference type="EMBL" id="VOMB01000028">
    <property type="protein sequence ID" value="MBU9767328.1"/>
    <property type="molecule type" value="Genomic_DNA"/>
</dbReference>
<accession>A0ABS6KUJ5</accession>
<evidence type="ECO:0000256" key="2">
    <source>
        <dbReference type="ARBA" id="ARBA00010157"/>
    </source>
</evidence>
<dbReference type="InterPro" id="IPR004869">
    <property type="entry name" value="MMPL_dom"/>
</dbReference>
<dbReference type="Proteomes" id="UP000812982">
    <property type="component" value="Unassembled WGS sequence"/>
</dbReference>